<evidence type="ECO:0000256" key="2">
    <source>
        <dbReference type="ARBA" id="ARBA00022448"/>
    </source>
</evidence>
<sequence>MKISDIFKNGIIKQNPIFVQLIGMCSVLAVSSSLKNSVTMAIAVIGVLVLSNIVISMIRKVTPEKIRIPIFIVVIATFVTLVEMLMKAFMQSMYQALGIFIPLIVVNCIILARAEAFASKNGVFKSAIDGVAMGLGYGIAITILGTIREIIGSGSIWGIQLFGEGFKPAALFVAPPGAFILLGILIAIFRTVVVKRFSEE</sequence>
<dbReference type="HAMAP" id="MF_00478">
    <property type="entry name" value="RsxE_RnfE"/>
    <property type="match status" value="1"/>
</dbReference>
<dbReference type="RefSeq" id="WP_135271081.1">
    <property type="nucleotide sequence ID" value="NZ_SRIB01000007.1"/>
</dbReference>
<dbReference type="Proteomes" id="UP000298381">
    <property type="component" value="Unassembled WGS sequence"/>
</dbReference>
<dbReference type="Pfam" id="PF02508">
    <property type="entry name" value="Rnf-Nqr"/>
    <property type="match status" value="1"/>
</dbReference>
<dbReference type="GO" id="GO:0012505">
    <property type="term" value="C:endomembrane system"/>
    <property type="evidence" value="ECO:0007669"/>
    <property type="project" value="UniProtKB-SubCell"/>
</dbReference>
<protein>
    <recommendedName>
        <fullName evidence="8">Ion-translocating oxidoreductase complex subunit E</fullName>
        <ecNumber evidence="8">7.-.-.-</ecNumber>
    </recommendedName>
    <alternativeName>
        <fullName evidence="8">Rnf electron transport complex subunit E</fullName>
    </alternativeName>
</protein>
<comment type="similarity">
    <text evidence="8">Belongs to the NqrDE/RnfAE family.</text>
</comment>
<dbReference type="EC" id="7.-.-.-" evidence="8"/>
<keyword evidence="3 8" id="KW-0812">Transmembrane</keyword>
<comment type="subunit">
    <text evidence="8">The complex is composed of six subunits: RnfA, RnfB, RnfC, RnfD, RnfE and RnfG.</text>
</comment>
<comment type="caution">
    <text evidence="9">The sequence shown here is derived from an EMBL/GenBank/DDBJ whole genome shotgun (WGS) entry which is preliminary data.</text>
</comment>
<evidence type="ECO:0000256" key="1">
    <source>
        <dbReference type="ARBA" id="ARBA00004127"/>
    </source>
</evidence>
<keyword evidence="4 8" id="KW-1278">Translocase</keyword>
<keyword evidence="10" id="KW-1185">Reference proteome</keyword>
<comment type="subcellular location">
    <subcellularLocation>
        <location evidence="8">Cell membrane</location>
        <topology evidence="8">Multi-pass membrane protein</topology>
    </subcellularLocation>
    <subcellularLocation>
        <location evidence="1">Endomembrane system</location>
        <topology evidence="1">Multi-pass membrane protein</topology>
    </subcellularLocation>
</comment>
<evidence type="ECO:0000256" key="6">
    <source>
        <dbReference type="ARBA" id="ARBA00022989"/>
    </source>
</evidence>
<dbReference type="NCBIfam" id="TIGR01948">
    <property type="entry name" value="rnfE"/>
    <property type="match status" value="1"/>
</dbReference>
<reference evidence="9 10" key="1">
    <citation type="submission" date="2019-03" db="EMBL/GenBank/DDBJ databases">
        <title>Draft genome sequence data and analysis of a Fermenting Bacterium, Soehngenia longevitae strain 1933PT, isolated from petroleum reservoir in Azerbaijan.</title>
        <authorList>
            <person name="Grouzdev D.S."/>
            <person name="Bidzhieva S.K."/>
            <person name="Sokolova D.S."/>
            <person name="Tourova T.P."/>
            <person name="Poltaraus A.B."/>
            <person name="Nazina T.N."/>
        </authorList>
    </citation>
    <scope>NUCLEOTIDE SEQUENCE [LARGE SCALE GENOMIC DNA]</scope>
    <source>
        <strain evidence="9 10">1933P</strain>
    </source>
</reference>
<evidence type="ECO:0000313" key="10">
    <source>
        <dbReference type="Proteomes" id="UP000298381"/>
    </source>
</evidence>
<dbReference type="EMBL" id="SRIB01000007">
    <property type="protein sequence ID" value="TFZ40009.1"/>
    <property type="molecule type" value="Genomic_DNA"/>
</dbReference>
<dbReference type="InterPro" id="IPR010968">
    <property type="entry name" value="RnfE"/>
</dbReference>
<evidence type="ECO:0000313" key="9">
    <source>
        <dbReference type="EMBL" id="TFZ40009.1"/>
    </source>
</evidence>
<feature type="transmembrane region" description="Helical" evidence="8">
    <location>
        <begin position="96"/>
        <end position="114"/>
    </location>
</feature>
<dbReference type="PIRSF" id="PIRSF006102">
    <property type="entry name" value="NQR_DE"/>
    <property type="match status" value="1"/>
</dbReference>
<feature type="transmembrane region" description="Helical" evidence="8">
    <location>
        <begin position="135"/>
        <end position="157"/>
    </location>
</feature>
<gene>
    <name evidence="8" type="primary">rnfE</name>
    <name evidence="9" type="ORF">E4100_05760</name>
</gene>
<keyword evidence="7 8" id="KW-0472">Membrane</keyword>
<comment type="function">
    <text evidence="8">Part of a membrane-bound complex that couples electron transfer with translocation of ions across the membrane.</text>
</comment>
<dbReference type="AlphaFoldDB" id="A0A4Z0D5F6"/>
<feature type="transmembrane region" description="Helical" evidence="8">
    <location>
        <begin position="70"/>
        <end position="90"/>
    </location>
</feature>
<evidence type="ECO:0000256" key="8">
    <source>
        <dbReference type="HAMAP-Rule" id="MF_00478"/>
    </source>
</evidence>
<dbReference type="GO" id="GO:0005886">
    <property type="term" value="C:plasma membrane"/>
    <property type="evidence" value="ECO:0007669"/>
    <property type="project" value="UniProtKB-SubCell"/>
</dbReference>
<evidence type="ECO:0000256" key="7">
    <source>
        <dbReference type="ARBA" id="ARBA00023136"/>
    </source>
</evidence>
<feature type="transmembrane region" description="Helical" evidence="8">
    <location>
        <begin position="17"/>
        <end position="34"/>
    </location>
</feature>
<dbReference type="NCBIfam" id="NF009070">
    <property type="entry name" value="PRK12405.1"/>
    <property type="match status" value="1"/>
</dbReference>
<keyword evidence="2 8" id="KW-0813">Transport</keyword>
<keyword evidence="5 8" id="KW-0249">Electron transport</keyword>
<feature type="transmembrane region" description="Helical" evidence="8">
    <location>
        <begin position="40"/>
        <end position="58"/>
    </location>
</feature>
<evidence type="ECO:0000256" key="5">
    <source>
        <dbReference type="ARBA" id="ARBA00022982"/>
    </source>
</evidence>
<dbReference type="PANTHER" id="PTHR30586:SF0">
    <property type="entry name" value="ION-TRANSLOCATING OXIDOREDUCTASE COMPLEX SUBUNIT E"/>
    <property type="match status" value="1"/>
</dbReference>
<dbReference type="GO" id="GO:0022900">
    <property type="term" value="P:electron transport chain"/>
    <property type="evidence" value="ECO:0007669"/>
    <property type="project" value="UniProtKB-UniRule"/>
</dbReference>
<dbReference type="PANTHER" id="PTHR30586">
    <property type="entry name" value="ELECTRON TRANSPORT COMPLEX PROTEIN RNFE"/>
    <property type="match status" value="1"/>
</dbReference>
<dbReference type="OrthoDB" id="9790976at2"/>
<keyword evidence="6 8" id="KW-1133">Transmembrane helix</keyword>
<evidence type="ECO:0000256" key="3">
    <source>
        <dbReference type="ARBA" id="ARBA00022692"/>
    </source>
</evidence>
<proteinExistence type="inferred from homology"/>
<keyword evidence="8" id="KW-1003">Cell membrane</keyword>
<accession>A0A4Z0D5F6</accession>
<organism evidence="9 10">
    <name type="scientific">Soehngenia longivitae</name>
    <dbReference type="NCBI Taxonomy" id="2562294"/>
    <lineage>
        <taxon>Bacteria</taxon>
        <taxon>Bacillati</taxon>
        <taxon>Bacillota</taxon>
        <taxon>Tissierellia</taxon>
        <taxon>Tissierellales</taxon>
        <taxon>Tissierellaceae</taxon>
        <taxon>Soehngenia</taxon>
    </lineage>
</organism>
<dbReference type="InterPro" id="IPR003667">
    <property type="entry name" value="NqrDE/RnfAE"/>
</dbReference>
<evidence type="ECO:0000256" key="4">
    <source>
        <dbReference type="ARBA" id="ARBA00022967"/>
    </source>
</evidence>
<feature type="transmembrane region" description="Helical" evidence="8">
    <location>
        <begin position="169"/>
        <end position="189"/>
    </location>
</feature>
<name>A0A4Z0D5F6_9FIRM</name>